<dbReference type="PANTHER" id="PTHR46797:SF1">
    <property type="entry name" value="METHYLPHOSPHONATE SYNTHASE"/>
    <property type="match status" value="1"/>
</dbReference>
<evidence type="ECO:0000313" key="4">
    <source>
        <dbReference type="Proteomes" id="UP000636755"/>
    </source>
</evidence>
<keyword evidence="1" id="KW-0238">DNA-binding</keyword>
<keyword evidence="4" id="KW-1185">Reference proteome</keyword>
<dbReference type="SUPFAM" id="SSF47413">
    <property type="entry name" value="lambda repressor-like DNA-binding domains"/>
    <property type="match status" value="1"/>
</dbReference>
<protein>
    <submittedName>
        <fullName evidence="3">Helix-turn-helix transcriptional regulator</fullName>
    </submittedName>
</protein>
<dbReference type="Pfam" id="PF01381">
    <property type="entry name" value="HTH_3"/>
    <property type="match status" value="1"/>
</dbReference>
<evidence type="ECO:0000259" key="2">
    <source>
        <dbReference type="PROSITE" id="PS50943"/>
    </source>
</evidence>
<dbReference type="CDD" id="cd00093">
    <property type="entry name" value="HTH_XRE"/>
    <property type="match status" value="1"/>
</dbReference>
<gene>
    <name evidence="3" type="ORF">H8R91_05885</name>
</gene>
<dbReference type="InterPro" id="IPR010982">
    <property type="entry name" value="Lambda_DNA-bd_dom_sf"/>
</dbReference>
<dbReference type="SMART" id="SM00530">
    <property type="entry name" value="HTH_XRE"/>
    <property type="match status" value="1"/>
</dbReference>
<name>A0ABR7HKR3_9FIRM</name>
<reference evidence="3 4" key="1">
    <citation type="submission" date="2020-08" db="EMBL/GenBank/DDBJ databases">
        <title>Genome public.</title>
        <authorList>
            <person name="Liu C."/>
            <person name="Sun Q."/>
        </authorList>
    </citation>
    <scope>NUCLEOTIDE SEQUENCE [LARGE SCALE GENOMIC DNA]</scope>
    <source>
        <strain evidence="3 4">NSJ-71</strain>
    </source>
</reference>
<dbReference type="EMBL" id="JACOPS010000002">
    <property type="protein sequence ID" value="MBC5728057.1"/>
    <property type="molecule type" value="Genomic_DNA"/>
</dbReference>
<evidence type="ECO:0000256" key="1">
    <source>
        <dbReference type="ARBA" id="ARBA00023125"/>
    </source>
</evidence>
<feature type="domain" description="HTH cro/C1-type" evidence="2">
    <location>
        <begin position="8"/>
        <end position="62"/>
    </location>
</feature>
<proteinExistence type="predicted"/>
<dbReference type="InterPro" id="IPR001387">
    <property type="entry name" value="Cro/C1-type_HTH"/>
</dbReference>
<comment type="caution">
    <text evidence="3">The sequence shown here is derived from an EMBL/GenBank/DDBJ whole genome shotgun (WGS) entry which is preliminary data.</text>
</comment>
<sequence>MFDFGLRIRQLRESRNMSQEELGRRVGRSKPVISNYENNIKFPPLEVLISISNVFNVSLDYLVGIEKKDALYINNLNETQSNIMKLLYEEFSDCNLKGKELSNRQQKILSMLLVEFLNS</sequence>
<dbReference type="PROSITE" id="PS50943">
    <property type="entry name" value="HTH_CROC1"/>
    <property type="match status" value="1"/>
</dbReference>
<dbReference type="PANTHER" id="PTHR46797">
    <property type="entry name" value="HTH-TYPE TRANSCRIPTIONAL REGULATOR"/>
    <property type="match status" value="1"/>
</dbReference>
<accession>A0ABR7HKR3</accession>
<dbReference type="RefSeq" id="WP_117705458.1">
    <property type="nucleotide sequence ID" value="NZ_JACOPS010000002.1"/>
</dbReference>
<evidence type="ECO:0000313" key="3">
    <source>
        <dbReference type="EMBL" id="MBC5728057.1"/>
    </source>
</evidence>
<dbReference type="Gene3D" id="1.10.260.40">
    <property type="entry name" value="lambda repressor-like DNA-binding domains"/>
    <property type="match status" value="1"/>
</dbReference>
<dbReference type="InterPro" id="IPR050807">
    <property type="entry name" value="TransReg_Diox_bact_type"/>
</dbReference>
<dbReference type="Proteomes" id="UP000636755">
    <property type="component" value="Unassembled WGS sequence"/>
</dbReference>
<organism evidence="3 4">
    <name type="scientific">Ruminococcus intestinalis</name>
    <dbReference type="NCBI Taxonomy" id="2763066"/>
    <lineage>
        <taxon>Bacteria</taxon>
        <taxon>Bacillati</taxon>
        <taxon>Bacillota</taxon>
        <taxon>Clostridia</taxon>
        <taxon>Eubacteriales</taxon>
        <taxon>Oscillospiraceae</taxon>
        <taxon>Ruminococcus</taxon>
    </lineage>
</organism>